<evidence type="ECO:0000313" key="1">
    <source>
        <dbReference type="EMBL" id="KAF2454446.1"/>
    </source>
</evidence>
<dbReference type="EMBL" id="MU001691">
    <property type="protein sequence ID" value="KAF2454446.1"/>
    <property type="molecule type" value="Genomic_DNA"/>
</dbReference>
<name>A0A6A6NRT8_9PEZI</name>
<accession>A0A6A6NRT8</accession>
<protein>
    <submittedName>
        <fullName evidence="1">Uncharacterized protein</fullName>
    </submittedName>
</protein>
<evidence type="ECO:0000313" key="2">
    <source>
        <dbReference type="Proteomes" id="UP000799766"/>
    </source>
</evidence>
<reference evidence="1" key="1">
    <citation type="journal article" date="2020" name="Stud. Mycol.">
        <title>101 Dothideomycetes genomes: a test case for predicting lifestyles and emergence of pathogens.</title>
        <authorList>
            <person name="Haridas S."/>
            <person name="Albert R."/>
            <person name="Binder M."/>
            <person name="Bloem J."/>
            <person name="Labutti K."/>
            <person name="Salamov A."/>
            <person name="Andreopoulos B."/>
            <person name="Baker S."/>
            <person name="Barry K."/>
            <person name="Bills G."/>
            <person name="Bluhm B."/>
            <person name="Cannon C."/>
            <person name="Castanera R."/>
            <person name="Culley D."/>
            <person name="Daum C."/>
            <person name="Ezra D."/>
            <person name="Gonzalez J."/>
            <person name="Henrissat B."/>
            <person name="Kuo A."/>
            <person name="Liang C."/>
            <person name="Lipzen A."/>
            <person name="Lutzoni F."/>
            <person name="Magnuson J."/>
            <person name="Mondo S."/>
            <person name="Nolan M."/>
            <person name="Ohm R."/>
            <person name="Pangilinan J."/>
            <person name="Park H.-J."/>
            <person name="Ramirez L."/>
            <person name="Alfaro M."/>
            <person name="Sun H."/>
            <person name="Tritt A."/>
            <person name="Yoshinaga Y."/>
            <person name="Zwiers L.-H."/>
            <person name="Turgeon B."/>
            <person name="Goodwin S."/>
            <person name="Spatafora J."/>
            <person name="Crous P."/>
            <person name="Grigoriev I."/>
        </authorList>
    </citation>
    <scope>NUCLEOTIDE SEQUENCE</scope>
    <source>
        <strain evidence="1">ATCC 16933</strain>
    </source>
</reference>
<gene>
    <name evidence="1" type="ORF">BDY21DRAFT_352894</name>
</gene>
<organism evidence="1 2">
    <name type="scientific">Lineolata rhizophorae</name>
    <dbReference type="NCBI Taxonomy" id="578093"/>
    <lineage>
        <taxon>Eukaryota</taxon>
        <taxon>Fungi</taxon>
        <taxon>Dikarya</taxon>
        <taxon>Ascomycota</taxon>
        <taxon>Pezizomycotina</taxon>
        <taxon>Dothideomycetes</taxon>
        <taxon>Dothideomycetes incertae sedis</taxon>
        <taxon>Lineolatales</taxon>
        <taxon>Lineolataceae</taxon>
        <taxon>Lineolata</taxon>
    </lineage>
</organism>
<dbReference type="Proteomes" id="UP000799766">
    <property type="component" value="Unassembled WGS sequence"/>
</dbReference>
<sequence>MRAVTARRLFKWAGSVFRAVAWRRWKGEWPQKGAPVRRGCMLPYLLAHDSAPALPDVPIYALVSSASRVPNEGPRPCPLFNCSTAIRCENHFGARGALCLMSASSDRHVCVGPEPRAGLQDPGGDELPLPARDLRRGLQYIWVLPHEPKRRGGRHWSRGGGR</sequence>
<proteinExistence type="predicted"/>
<keyword evidence="2" id="KW-1185">Reference proteome</keyword>
<dbReference type="AlphaFoldDB" id="A0A6A6NRT8"/>